<organism evidence="1 2">
    <name type="scientific">Lichenifustis flavocetrariae</name>
    <dbReference type="NCBI Taxonomy" id="2949735"/>
    <lineage>
        <taxon>Bacteria</taxon>
        <taxon>Pseudomonadati</taxon>
        <taxon>Pseudomonadota</taxon>
        <taxon>Alphaproteobacteria</taxon>
        <taxon>Hyphomicrobiales</taxon>
        <taxon>Lichenihabitantaceae</taxon>
        <taxon>Lichenifustis</taxon>
    </lineage>
</organism>
<dbReference type="Gene3D" id="2.70.98.10">
    <property type="match status" value="1"/>
</dbReference>
<accession>A0AA41YZP2</accession>
<dbReference type="CDD" id="cd09021">
    <property type="entry name" value="Aldose_epim_Ec_YphB"/>
    <property type="match status" value="1"/>
</dbReference>
<name>A0AA41YZP2_9HYPH</name>
<proteinExistence type="predicted"/>
<evidence type="ECO:0000313" key="1">
    <source>
        <dbReference type="EMBL" id="MCW6507853.1"/>
    </source>
</evidence>
<dbReference type="EMBL" id="JAMOIM010000004">
    <property type="protein sequence ID" value="MCW6507853.1"/>
    <property type="molecule type" value="Genomic_DNA"/>
</dbReference>
<protein>
    <submittedName>
        <fullName evidence="1">Aldose 1-epimerase</fullName>
    </submittedName>
</protein>
<dbReference type="GO" id="GO:0016853">
    <property type="term" value="F:isomerase activity"/>
    <property type="evidence" value="ECO:0007669"/>
    <property type="project" value="InterPro"/>
</dbReference>
<reference evidence="1" key="1">
    <citation type="submission" date="2022-05" db="EMBL/GenBank/DDBJ databases">
        <authorList>
            <person name="Pankratov T."/>
        </authorList>
    </citation>
    <scope>NUCLEOTIDE SEQUENCE</scope>
    <source>
        <strain evidence="1">BP6-180914</strain>
    </source>
</reference>
<dbReference type="Pfam" id="PF01263">
    <property type="entry name" value="Aldose_epim"/>
    <property type="match status" value="1"/>
</dbReference>
<gene>
    <name evidence="1" type="ORF">M8523_07455</name>
</gene>
<evidence type="ECO:0000313" key="2">
    <source>
        <dbReference type="Proteomes" id="UP001165667"/>
    </source>
</evidence>
<dbReference type="Proteomes" id="UP001165667">
    <property type="component" value="Unassembled WGS sequence"/>
</dbReference>
<dbReference type="GO" id="GO:0030246">
    <property type="term" value="F:carbohydrate binding"/>
    <property type="evidence" value="ECO:0007669"/>
    <property type="project" value="InterPro"/>
</dbReference>
<dbReference type="InterPro" id="IPR014718">
    <property type="entry name" value="GH-type_carb-bd"/>
</dbReference>
<dbReference type="GO" id="GO:0005975">
    <property type="term" value="P:carbohydrate metabolic process"/>
    <property type="evidence" value="ECO:0007669"/>
    <property type="project" value="InterPro"/>
</dbReference>
<dbReference type="RefSeq" id="WP_282584225.1">
    <property type="nucleotide sequence ID" value="NZ_JAMOIM010000004.1"/>
</dbReference>
<keyword evidence="2" id="KW-1185">Reference proteome</keyword>
<comment type="caution">
    <text evidence="1">The sequence shown here is derived from an EMBL/GenBank/DDBJ whole genome shotgun (WGS) entry which is preliminary data.</text>
</comment>
<dbReference type="InterPro" id="IPR008183">
    <property type="entry name" value="Aldose_1/G6P_1-epimerase"/>
</dbReference>
<sequence length="304" mass="33715">MDLAISNDDLGLVVTTMGGSVWRFFAKRDGAEVPLFRAPPPGTSRTALQAGCFPLVPFGNRVRDNRFEVDGTAYALTPNMPWDRHYLHGDGWTSEWSVAAHETTRLRLALRHRDGGTPYSYDAEQSFTLEGATMKLTLAVTNRGDTTLPFGLGWHPYFPLTPRTTLTAASRSYWDEDESWLPTVQHATAGDLDFRAGAPLPRRWVNTAFEGWDGQATIRWPEHDAEIAIDADPLFGRSLVFVSDPAFDPGYRYDFFCFEPMSHSVDAHHAAEGGGLRRLASGESLEGGVRFTLRKSPHTTGRPG</sequence>
<dbReference type="SUPFAM" id="SSF74650">
    <property type="entry name" value="Galactose mutarotase-like"/>
    <property type="match status" value="1"/>
</dbReference>
<dbReference type="InterPro" id="IPR011013">
    <property type="entry name" value="Gal_mutarotase_sf_dom"/>
</dbReference>
<dbReference type="AlphaFoldDB" id="A0AA41YZP2"/>